<name>A0A7I8X3V4_BURXY</name>
<proteinExistence type="predicted"/>
<feature type="transmembrane region" description="Helical" evidence="1">
    <location>
        <begin position="89"/>
        <end position="113"/>
    </location>
</feature>
<comment type="caution">
    <text evidence="2">The sequence shown here is derived from an EMBL/GenBank/DDBJ whole genome shotgun (WGS) entry which is preliminary data.</text>
</comment>
<dbReference type="EMBL" id="CAJFDI010000006">
    <property type="protein sequence ID" value="CAD5233554.1"/>
    <property type="molecule type" value="Genomic_DNA"/>
</dbReference>
<keyword evidence="3" id="KW-1185">Reference proteome</keyword>
<feature type="transmembrane region" description="Helical" evidence="1">
    <location>
        <begin position="254"/>
        <end position="270"/>
    </location>
</feature>
<feature type="transmembrane region" description="Helical" evidence="1">
    <location>
        <begin position="125"/>
        <end position="148"/>
    </location>
</feature>
<keyword evidence="1" id="KW-0812">Transmembrane</keyword>
<dbReference type="Proteomes" id="UP000659654">
    <property type="component" value="Unassembled WGS sequence"/>
</dbReference>
<reference evidence="2" key="1">
    <citation type="submission" date="2020-09" db="EMBL/GenBank/DDBJ databases">
        <authorList>
            <person name="Kikuchi T."/>
        </authorList>
    </citation>
    <scope>NUCLEOTIDE SEQUENCE</scope>
    <source>
        <strain evidence="2">Ka4C1</strain>
    </source>
</reference>
<dbReference type="AlphaFoldDB" id="A0A7I8X3V4"/>
<evidence type="ECO:0000313" key="3">
    <source>
        <dbReference type="Proteomes" id="UP000659654"/>
    </source>
</evidence>
<protein>
    <submittedName>
        <fullName evidence="2">(pine wood nematode) hypothetical protein</fullName>
    </submittedName>
</protein>
<dbReference type="EMBL" id="CAJFCV020000006">
    <property type="protein sequence ID" value="CAG9128813.1"/>
    <property type="molecule type" value="Genomic_DNA"/>
</dbReference>
<feature type="transmembrane region" description="Helical" evidence="1">
    <location>
        <begin position="45"/>
        <end position="69"/>
    </location>
</feature>
<feature type="transmembrane region" description="Helical" evidence="1">
    <location>
        <begin position="178"/>
        <end position="200"/>
    </location>
</feature>
<gene>
    <name evidence="2" type="ORF">BXYJ_LOCUS13645</name>
</gene>
<accession>A0A7I8X3V4</accession>
<evidence type="ECO:0000313" key="2">
    <source>
        <dbReference type="EMBL" id="CAD5233554.1"/>
    </source>
</evidence>
<sequence length="312" mass="35847">MWIVDVVWNERWLQVGALFFGLPFLAVPFYYVVAKAIYRLSTITTCAALRVCVILSVLHIGLLVMYLVIGFLLLNETTLADAWMKLLGFIYDLATTFALFHYLAFIIFKFVMVIKDEYPMELPHFFVEPITVCPMLCTIIFVVCQFFSNNYNVFDMVLQSFTLSNNTMITKFIEAQTLIKLAIMAAGLSLSAIDVLLLYFHIKKGIDASKYRPVDFRLTFFHICNFGATCLFFSIFELGHFFFDRKGYSESKTLILLTFIAAQPIFLVVLNREIRRSMMFVLGIVKNPATGPANAHRVHFQNSIDSIERFPQ</sequence>
<feature type="transmembrane region" description="Helical" evidence="1">
    <location>
        <begin position="220"/>
        <end position="242"/>
    </location>
</feature>
<keyword evidence="1" id="KW-0472">Membrane</keyword>
<keyword evidence="1" id="KW-1133">Transmembrane helix</keyword>
<organism evidence="2 3">
    <name type="scientific">Bursaphelenchus xylophilus</name>
    <name type="common">Pinewood nematode worm</name>
    <name type="synonym">Aphelenchoides xylophilus</name>
    <dbReference type="NCBI Taxonomy" id="6326"/>
    <lineage>
        <taxon>Eukaryota</taxon>
        <taxon>Metazoa</taxon>
        <taxon>Ecdysozoa</taxon>
        <taxon>Nematoda</taxon>
        <taxon>Chromadorea</taxon>
        <taxon>Rhabditida</taxon>
        <taxon>Tylenchina</taxon>
        <taxon>Tylenchomorpha</taxon>
        <taxon>Aphelenchoidea</taxon>
        <taxon>Aphelenchoididae</taxon>
        <taxon>Bursaphelenchus</taxon>
    </lineage>
</organism>
<feature type="transmembrane region" description="Helical" evidence="1">
    <location>
        <begin position="12"/>
        <end position="33"/>
    </location>
</feature>
<evidence type="ECO:0000256" key="1">
    <source>
        <dbReference type="SAM" id="Phobius"/>
    </source>
</evidence>
<dbReference type="Proteomes" id="UP000582659">
    <property type="component" value="Unassembled WGS sequence"/>
</dbReference>